<evidence type="ECO:0000256" key="1">
    <source>
        <dbReference type="SAM" id="Phobius"/>
    </source>
</evidence>
<keyword evidence="1" id="KW-0812">Transmembrane</keyword>
<accession>A0A1M6JHB1</accession>
<reference evidence="4 5" key="1">
    <citation type="submission" date="2016-11" db="EMBL/GenBank/DDBJ databases">
        <authorList>
            <person name="Jaros S."/>
            <person name="Januszkiewicz K."/>
            <person name="Wedrychowicz H."/>
        </authorList>
    </citation>
    <scope>NUCLEOTIDE SEQUENCE [LARGE SCALE GENOMIC DNA]</scope>
    <source>
        <strain evidence="4 5">DSM 12906</strain>
    </source>
</reference>
<protein>
    <recommendedName>
        <fullName evidence="3">T-Q ester bond containing domain-containing protein</fullName>
    </recommendedName>
</protein>
<feature type="signal peptide" evidence="2">
    <location>
        <begin position="1"/>
        <end position="27"/>
    </location>
</feature>
<dbReference type="OrthoDB" id="3721370at2"/>
<dbReference type="Pfam" id="PF18202">
    <property type="entry name" value="TQ"/>
    <property type="match status" value="3"/>
</dbReference>
<evidence type="ECO:0000313" key="4">
    <source>
        <dbReference type="EMBL" id="SHJ46118.1"/>
    </source>
</evidence>
<organism evidence="4 5">
    <name type="scientific">Tessaracoccus bendigoensis DSM 12906</name>
    <dbReference type="NCBI Taxonomy" id="1123357"/>
    <lineage>
        <taxon>Bacteria</taxon>
        <taxon>Bacillati</taxon>
        <taxon>Actinomycetota</taxon>
        <taxon>Actinomycetes</taxon>
        <taxon>Propionibacteriales</taxon>
        <taxon>Propionibacteriaceae</taxon>
        <taxon>Tessaracoccus</taxon>
    </lineage>
</organism>
<feature type="chain" id="PRO_5009918702" description="T-Q ester bond containing domain-containing protein" evidence="2">
    <location>
        <begin position="28"/>
        <end position="1310"/>
    </location>
</feature>
<name>A0A1M6JHB1_9ACTN</name>
<dbReference type="Proteomes" id="UP000184512">
    <property type="component" value="Unassembled WGS sequence"/>
</dbReference>
<feature type="domain" description="T-Q ester bond containing" evidence="3">
    <location>
        <begin position="910"/>
        <end position="1025"/>
    </location>
</feature>
<evidence type="ECO:0000259" key="3">
    <source>
        <dbReference type="Pfam" id="PF18202"/>
    </source>
</evidence>
<keyword evidence="5" id="KW-1185">Reference proteome</keyword>
<gene>
    <name evidence="4" type="ORF">SAMN02745244_02564</name>
</gene>
<dbReference type="RefSeq" id="WP_139280256.1">
    <property type="nucleotide sequence ID" value="NZ_FQZG01000050.1"/>
</dbReference>
<evidence type="ECO:0000256" key="2">
    <source>
        <dbReference type="SAM" id="SignalP"/>
    </source>
</evidence>
<keyword evidence="2" id="KW-0732">Signal</keyword>
<keyword evidence="1" id="KW-0472">Membrane</keyword>
<proteinExistence type="predicted"/>
<dbReference type="InterPro" id="IPR041100">
    <property type="entry name" value="TQ"/>
</dbReference>
<dbReference type="Gene3D" id="2.60.40.3930">
    <property type="match status" value="3"/>
</dbReference>
<evidence type="ECO:0000313" key="5">
    <source>
        <dbReference type="Proteomes" id="UP000184512"/>
    </source>
</evidence>
<dbReference type="STRING" id="1123357.SAMN02745244_02564"/>
<feature type="domain" description="T-Q ester bond containing" evidence="3">
    <location>
        <begin position="1028"/>
        <end position="1142"/>
    </location>
</feature>
<feature type="transmembrane region" description="Helical" evidence="1">
    <location>
        <begin position="1281"/>
        <end position="1300"/>
    </location>
</feature>
<dbReference type="NCBIfam" id="NF033903">
    <property type="entry name" value="VaFE_rpt"/>
    <property type="match status" value="3"/>
</dbReference>
<feature type="domain" description="T-Q ester bond containing" evidence="3">
    <location>
        <begin position="1144"/>
        <end position="1256"/>
    </location>
</feature>
<dbReference type="EMBL" id="FQZG01000050">
    <property type="protein sequence ID" value="SHJ46118.1"/>
    <property type="molecule type" value="Genomic_DNA"/>
</dbReference>
<keyword evidence="1" id="KW-1133">Transmembrane helix</keyword>
<sequence>MRLRKVVATLVAALVLLVSLTATRANAWTAVEGSGPAGGYQSMTGVGEGAWSTRSLTTFSTYLMPGGAGRWICIDPLERVPSVISTNTTQVSNPKVAWMMHTYSLTKDPYQAAALAYWVKRQYPSSGGEEAARQVAANEPTDWAAMQNYITAMDAQANKYAGPYELVMNLTETGATPVVRSTLSKQPLKFLTPADGPRFETNPQVRLTFGNATFTDGQTSKIVDANTAFTYRTTDRTKPVTATASVAGLPGTTMTLYAEAGFQRMIGRGIPTNDPLSATATIEAFQETPVIETVSSAVAGIKIGEPITDLIRVTRGKPNTSMVVPAVLYGPFDSKPTQRQDAPSGAPVAFRTDVTIRLDARGDGQATSAGFTPTKPGWYTWDVNWAGDANNAAFNHEFGVPAETGFMSVFTPTMTTVSSAANGELKVGDQVTDELKITGGRPGATVQVDVVLYGPVADEPVEAATAPAGTPEATRETLSVKLDAQGNATVTSTPYTVEETGWYSYTGTVRADESHEAFSHNYGVASETGHLRKRTPEISTVTSAVAGIRVGDPIRDEITVTGGRPGSTVIVDATLYGPVAEQPVEAATAPEGAAVAWSGEISITLDAQGNGTGTTADYIPAAAGWYSYTGTLRGDTSHETFVHNYGVTSETGQVLRYQPEATTQTSDTLIDGPGELTDTIDATNGKPGAAFSGTSTLFGPFEVDPVGQPLNPDTDPVVGISTFEGSFDDEGNATVVSTAQTVSEAGYYVWAEQIAADVNNEESQWPDAVTSETSLWLDMEVASQVSAQLALVGHTITDDVTVTGVKSSIGDTPIDYTLTGTLYAAPAVEGSCEAVDWADAAVADSFTEQLAAGDVPADGTWSLTGLGEHTVKELGCLTYGYELTAQAGEDAITAIHAPGHVTQTTLVTQPEIETKAHDKADGDQHLHGATEQVIVDVVPYVGLVPGKEYTVEGILMDKATGEPLSPEITATTTFTPTEPSGQVELEFVVSVAHMYKTIVVFETLFHEGREIAIHADIDDEQQTIWWTKIGTTATDKADGDSFLNNAGDKQVVDVVAYQGLIPGKTYLIEGELMDKASGEPLLLASKASTTFTPTTPDGEVELEFTVVADHQGKVLVAFETVSLEGNTVAVHADINDVAQTVYWPDLRTSATDQADGDKQLLAAGGTIVDKVTYTGLQPGETYTVRGELMDKATGEGTGILGEASFTAETADGVVDVLFTVPGGYANKTLVVFETLFHGDVEITAHADLKDVEQTVTIARTSGGGISTGDVPELGTAGGGPAWPLIAVGAVALLGAAGVGARTLRTRKTGA</sequence>